<sequence>MPSKEIKINYYWPLEKENDSKKEIIVSLEPIFEKLKLMNRDNRVVKIDDGENIQLKDIQNEDGKWILCFLKNKSDSVFKSRLSEETKSAEPLEDDEFIGYECVVIYDCTTKLLAVQNNRNSIGANGVSVFIEKLCKKRISMSILTYADGYDEILSDDKVEYKSLVLGFTKLSELKKLATEEDDNIKKINEITSNIGALGGKIEFNVGRSRSTFLDKVGINNIVKTLKGFKGNTTLKLKIIQGDCVRTIDLISDKVCSTGIIFVSKEDPKTFDKIISTMQEKFEEALTNELEYCKKISDIIVV</sequence>
<dbReference type="AlphaFoldDB" id="A0A9X5AQQ5"/>
<dbReference type="RefSeq" id="WP_155223122.1">
    <property type="nucleotide sequence ID" value="NZ_JAMQUV010000055.1"/>
</dbReference>
<accession>A0A9X5AQQ5</accession>
<dbReference type="Proteomes" id="UP000487649">
    <property type="component" value="Unassembled WGS sequence"/>
</dbReference>
<name>A0A9X5AQQ5_9FIRM</name>
<dbReference type="Pfam" id="PF20505">
    <property type="entry name" value="DUF6731"/>
    <property type="match status" value="1"/>
</dbReference>
<organism evidence="1 2">
    <name type="scientific">Turicibacter sanguinis</name>
    <dbReference type="NCBI Taxonomy" id="154288"/>
    <lineage>
        <taxon>Bacteria</taxon>
        <taxon>Bacillati</taxon>
        <taxon>Bacillota</taxon>
        <taxon>Erysipelotrichia</taxon>
        <taxon>Erysipelotrichales</taxon>
        <taxon>Turicibacteraceae</taxon>
        <taxon>Turicibacter</taxon>
    </lineage>
</organism>
<dbReference type="EMBL" id="WMQE01000051">
    <property type="protein sequence ID" value="MTK22711.1"/>
    <property type="molecule type" value="Genomic_DNA"/>
</dbReference>
<protein>
    <submittedName>
        <fullName evidence="1">Uncharacterized protein</fullName>
    </submittedName>
</protein>
<evidence type="ECO:0000313" key="1">
    <source>
        <dbReference type="EMBL" id="MTK22711.1"/>
    </source>
</evidence>
<dbReference type="InterPro" id="IPR046618">
    <property type="entry name" value="DUF6731"/>
</dbReference>
<evidence type="ECO:0000313" key="2">
    <source>
        <dbReference type="Proteomes" id="UP000487649"/>
    </source>
</evidence>
<proteinExistence type="predicted"/>
<comment type="caution">
    <text evidence="1">The sequence shown here is derived from an EMBL/GenBank/DDBJ whole genome shotgun (WGS) entry which is preliminary data.</text>
</comment>
<gene>
    <name evidence="1" type="ORF">GMA92_15035</name>
</gene>
<reference evidence="1 2" key="1">
    <citation type="journal article" date="2019" name="Nat. Med.">
        <title>A library of human gut bacterial isolates paired with longitudinal multiomics data enables mechanistic microbiome research.</title>
        <authorList>
            <person name="Poyet M."/>
            <person name="Groussin M."/>
            <person name="Gibbons S.M."/>
            <person name="Avila-Pacheco J."/>
            <person name="Jiang X."/>
            <person name="Kearney S.M."/>
            <person name="Perrotta A.R."/>
            <person name="Berdy B."/>
            <person name="Zhao S."/>
            <person name="Lieberman T.D."/>
            <person name="Swanson P.K."/>
            <person name="Smith M."/>
            <person name="Roesemann S."/>
            <person name="Alexander J.E."/>
            <person name="Rich S.A."/>
            <person name="Livny J."/>
            <person name="Vlamakis H."/>
            <person name="Clish C."/>
            <person name="Bullock K."/>
            <person name="Deik A."/>
            <person name="Scott J."/>
            <person name="Pierce K.A."/>
            <person name="Xavier R.J."/>
            <person name="Alm E.J."/>
        </authorList>
    </citation>
    <scope>NUCLEOTIDE SEQUENCE [LARGE SCALE GENOMIC DNA]</scope>
    <source>
        <strain evidence="1 2">BIOML-A198</strain>
    </source>
</reference>